<evidence type="ECO:0000256" key="1">
    <source>
        <dbReference type="SAM" id="MobiDB-lite"/>
    </source>
</evidence>
<dbReference type="NCBIfam" id="TIGR00097">
    <property type="entry name" value="HMP-P_kinase"/>
    <property type="match status" value="1"/>
</dbReference>
<dbReference type="CDD" id="cd19367">
    <property type="entry name" value="TenA_C_ScTHI20-like"/>
    <property type="match status" value="1"/>
</dbReference>
<dbReference type="GO" id="GO:0008972">
    <property type="term" value="F:phosphomethylpyrimidine kinase activity"/>
    <property type="evidence" value="ECO:0007669"/>
    <property type="project" value="InterPro"/>
</dbReference>
<dbReference type="InterPro" id="IPR029056">
    <property type="entry name" value="Ribokinase-like"/>
</dbReference>
<dbReference type="Gene3D" id="3.40.1190.20">
    <property type="match status" value="1"/>
</dbReference>
<dbReference type="EMBL" id="JADGJQ010000052">
    <property type="protein sequence ID" value="KAJ3175410.1"/>
    <property type="molecule type" value="Genomic_DNA"/>
</dbReference>
<feature type="region of interest" description="Disordered" evidence="1">
    <location>
        <begin position="1"/>
        <end position="20"/>
    </location>
</feature>
<dbReference type="Proteomes" id="UP001212152">
    <property type="component" value="Unassembled WGS sequence"/>
</dbReference>
<feature type="domain" description="Thiaminase-2/PQQC" evidence="2">
    <location>
        <begin position="455"/>
        <end position="659"/>
    </location>
</feature>
<dbReference type="InterPro" id="IPR004399">
    <property type="entry name" value="HMP/HMP-P_kinase_dom"/>
</dbReference>
<dbReference type="GO" id="GO:0050334">
    <property type="term" value="F:thiaminase activity"/>
    <property type="evidence" value="ECO:0007669"/>
    <property type="project" value="InterPro"/>
</dbReference>
<protein>
    <submittedName>
        <fullName evidence="4">Uncharacterized protein</fullName>
    </submittedName>
</protein>
<proteinExistence type="predicted"/>
<dbReference type="GO" id="GO:0005829">
    <property type="term" value="C:cytosol"/>
    <property type="evidence" value="ECO:0007669"/>
    <property type="project" value="TreeGrafter"/>
</dbReference>
<dbReference type="AlphaFoldDB" id="A0AAD5TH10"/>
<dbReference type="InterPro" id="IPR004305">
    <property type="entry name" value="Thiaminase-2/PQQC"/>
</dbReference>
<keyword evidence="5" id="KW-1185">Reference proteome</keyword>
<gene>
    <name evidence="4" type="ORF">HDU87_006230</name>
</gene>
<dbReference type="PANTHER" id="PTHR20858:SF17">
    <property type="entry name" value="HYDROXYMETHYLPYRIMIDINE_PHOSPHOMETHYLPYRIMIDINE KINASE THI20-RELATED"/>
    <property type="match status" value="1"/>
</dbReference>
<organism evidence="4 5">
    <name type="scientific">Geranomyces variabilis</name>
    <dbReference type="NCBI Taxonomy" id="109894"/>
    <lineage>
        <taxon>Eukaryota</taxon>
        <taxon>Fungi</taxon>
        <taxon>Fungi incertae sedis</taxon>
        <taxon>Chytridiomycota</taxon>
        <taxon>Chytridiomycota incertae sedis</taxon>
        <taxon>Chytridiomycetes</taxon>
        <taxon>Spizellomycetales</taxon>
        <taxon>Powellomycetaceae</taxon>
        <taxon>Geranomyces</taxon>
    </lineage>
</organism>
<accession>A0AAD5TH10</accession>
<reference evidence="4" key="1">
    <citation type="submission" date="2020-05" db="EMBL/GenBank/DDBJ databases">
        <title>Phylogenomic resolution of chytrid fungi.</title>
        <authorList>
            <person name="Stajich J.E."/>
            <person name="Amses K."/>
            <person name="Simmons R."/>
            <person name="Seto K."/>
            <person name="Myers J."/>
            <person name="Bonds A."/>
            <person name="Quandt C.A."/>
            <person name="Barry K."/>
            <person name="Liu P."/>
            <person name="Grigoriev I."/>
            <person name="Longcore J.E."/>
            <person name="James T.Y."/>
        </authorList>
    </citation>
    <scope>NUCLEOTIDE SEQUENCE</scope>
    <source>
        <strain evidence="4">JEL0379</strain>
    </source>
</reference>
<feature type="region of interest" description="Disordered" evidence="1">
    <location>
        <begin position="114"/>
        <end position="151"/>
    </location>
</feature>
<dbReference type="InterPro" id="IPR027574">
    <property type="entry name" value="Thiaminase_II"/>
</dbReference>
<dbReference type="FunFam" id="3.40.1190.20:FF:000034">
    <property type="entry name" value="Putative hydroxymethylpyrimidine/ phosphomethylpyrimidine kinase 2"/>
    <property type="match status" value="1"/>
</dbReference>
<sequence length="663" mass="71577">MNNSSGSNGGTGNHMDYTYDHHNPYMAAQAQAQAPVHAHPHAATTSDSPTGPPGPRHSLSAGATRTSWVWQFFHRLAEDRDKAVCHVVVPGANGASSICGKAFKCGGQSGTSHLGRHLSAKHSLSPAGSGAISNGPHDDSSNSSPPPHQITQSVPRVLTVAGSDSGGGAGVQADLKTLNSLSVYGSSVLTALTAQNTLGVQGVFPVPAEFVEQQLRSVLDDIGCDAAKTGMLYDALVIETVARVFKQYNVRHIVVDPVMVSTSGSRLLAPAAVTALYTHLLPLAELLTPNVPEAEVLANMKIQCIADVRAAAQKLHSLGCAAVLIKGGHLPVDANEQPVDPTNVEMLANAFCVDTLYDGREFTRFINPYVVTRSTHGTGCTLSSAIAAALAKGLDLKTATEEGLAFVHRGIQTAFPLGGGAGPLNHFPPAPHIPPPPPRRISFVSTLKAHCPNEWHAYVYHPFVSQLADGTLPLECFKHFIRQDYIFLKQYARANALASYREHELEQVVKAAAIVAYIGEEVQMHVKFCKDWGVSLEELEATSEAKPNLAYTRYVLEKGMSGDRLDLRVALAPCLLGYGEIGRRLYNDPHTKREDNPYWSWIQNYAKPEFQAAVSEGEALLELLFEEMVPVNNTRRLGQLCDTFRQATILEEHFWQMGLALLD</sequence>
<dbReference type="Pfam" id="PF03070">
    <property type="entry name" value="TENA_THI-4"/>
    <property type="match status" value="1"/>
</dbReference>
<evidence type="ECO:0000259" key="2">
    <source>
        <dbReference type="Pfam" id="PF03070"/>
    </source>
</evidence>
<dbReference type="InterPro" id="IPR016084">
    <property type="entry name" value="Haem_Oase-like_multi-hlx"/>
</dbReference>
<dbReference type="NCBIfam" id="TIGR04306">
    <property type="entry name" value="salvage_TenA"/>
    <property type="match status" value="1"/>
</dbReference>
<dbReference type="Pfam" id="PF08543">
    <property type="entry name" value="Phos_pyr_kin"/>
    <property type="match status" value="1"/>
</dbReference>
<feature type="domain" description="Pyridoxamine kinase/Phosphomethylpyrimidine kinase" evidence="3">
    <location>
        <begin position="164"/>
        <end position="425"/>
    </location>
</feature>
<evidence type="ECO:0000259" key="3">
    <source>
        <dbReference type="Pfam" id="PF08543"/>
    </source>
</evidence>
<feature type="compositionally biased region" description="Low complexity" evidence="1">
    <location>
        <begin position="30"/>
        <end position="49"/>
    </location>
</feature>
<dbReference type="PANTHER" id="PTHR20858">
    <property type="entry name" value="PHOSPHOMETHYLPYRIMIDINE KINASE"/>
    <property type="match status" value="1"/>
</dbReference>
<evidence type="ECO:0000313" key="5">
    <source>
        <dbReference type="Proteomes" id="UP001212152"/>
    </source>
</evidence>
<dbReference type="SUPFAM" id="SSF48613">
    <property type="entry name" value="Heme oxygenase-like"/>
    <property type="match status" value="1"/>
</dbReference>
<dbReference type="InterPro" id="IPR013749">
    <property type="entry name" value="PM/HMP-P_kinase-1"/>
</dbReference>
<name>A0AAD5TH10_9FUNG</name>
<dbReference type="Gene3D" id="1.20.910.10">
    <property type="entry name" value="Heme oxygenase-like"/>
    <property type="match status" value="1"/>
</dbReference>
<dbReference type="GO" id="GO:0008902">
    <property type="term" value="F:hydroxymethylpyrimidine kinase activity"/>
    <property type="evidence" value="ECO:0007669"/>
    <property type="project" value="TreeGrafter"/>
</dbReference>
<feature type="region of interest" description="Disordered" evidence="1">
    <location>
        <begin position="30"/>
        <end position="62"/>
    </location>
</feature>
<evidence type="ECO:0000313" key="4">
    <source>
        <dbReference type="EMBL" id="KAJ3175410.1"/>
    </source>
</evidence>
<dbReference type="GO" id="GO:0009228">
    <property type="term" value="P:thiamine biosynthetic process"/>
    <property type="evidence" value="ECO:0007669"/>
    <property type="project" value="InterPro"/>
</dbReference>
<dbReference type="CDD" id="cd01169">
    <property type="entry name" value="HMPP_kinase"/>
    <property type="match status" value="1"/>
</dbReference>
<comment type="caution">
    <text evidence="4">The sequence shown here is derived from an EMBL/GenBank/DDBJ whole genome shotgun (WGS) entry which is preliminary data.</text>
</comment>
<dbReference type="SUPFAM" id="SSF53613">
    <property type="entry name" value="Ribokinase-like"/>
    <property type="match status" value="1"/>
</dbReference>
<dbReference type="SMART" id="SM00614">
    <property type="entry name" value="ZnF_BED"/>
    <property type="match status" value="1"/>
</dbReference>